<name>A0ABV8GCH7_9ACTN</name>
<dbReference type="EMBL" id="JBHSBI010000017">
    <property type="protein sequence ID" value="MFC4011702.1"/>
    <property type="molecule type" value="Genomic_DNA"/>
</dbReference>
<dbReference type="InterPro" id="IPR012349">
    <property type="entry name" value="Split_barrel_FMN-bd"/>
</dbReference>
<keyword evidence="2" id="KW-1185">Reference proteome</keyword>
<organism evidence="1 2">
    <name type="scientific">Nonomuraea purpurea</name>
    <dbReference type="NCBI Taxonomy" id="1849276"/>
    <lineage>
        <taxon>Bacteria</taxon>
        <taxon>Bacillati</taxon>
        <taxon>Actinomycetota</taxon>
        <taxon>Actinomycetes</taxon>
        <taxon>Streptosporangiales</taxon>
        <taxon>Streptosporangiaceae</taxon>
        <taxon>Nonomuraea</taxon>
    </lineage>
</organism>
<dbReference type="Proteomes" id="UP001595851">
    <property type="component" value="Unassembled WGS sequence"/>
</dbReference>
<dbReference type="RefSeq" id="WP_379531643.1">
    <property type="nucleotide sequence ID" value="NZ_JBHSBI010000017.1"/>
</dbReference>
<dbReference type="SUPFAM" id="SSF50475">
    <property type="entry name" value="FMN-binding split barrel"/>
    <property type="match status" value="1"/>
</dbReference>
<proteinExistence type="predicted"/>
<dbReference type="Gene3D" id="2.30.110.10">
    <property type="entry name" value="Electron Transport, Fmn-binding Protein, Chain A"/>
    <property type="match status" value="1"/>
</dbReference>
<gene>
    <name evidence="1" type="ORF">ACFOY2_31030</name>
</gene>
<accession>A0ABV8GCH7</accession>
<sequence length="105" mass="11594">MDGDDLLFNTDADSVKGRDLARDPRMSICVDDDHPPSAARIRPFGATRTTKVFRLVRDTPEHTAALQLAGASQPPTLISRPRRWCGGGCLPRPSRARCHTGWSLR</sequence>
<reference evidence="2" key="1">
    <citation type="journal article" date="2019" name="Int. J. Syst. Evol. Microbiol.">
        <title>The Global Catalogue of Microorganisms (GCM) 10K type strain sequencing project: providing services to taxonomists for standard genome sequencing and annotation.</title>
        <authorList>
            <consortium name="The Broad Institute Genomics Platform"/>
            <consortium name="The Broad Institute Genome Sequencing Center for Infectious Disease"/>
            <person name="Wu L."/>
            <person name="Ma J."/>
        </authorList>
    </citation>
    <scope>NUCLEOTIDE SEQUENCE [LARGE SCALE GENOMIC DNA]</scope>
    <source>
        <strain evidence="2">TBRC 1276</strain>
    </source>
</reference>
<evidence type="ECO:0000313" key="2">
    <source>
        <dbReference type="Proteomes" id="UP001595851"/>
    </source>
</evidence>
<protein>
    <submittedName>
        <fullName evidence="1">Pyridoxamine 5'-phosphate oxidase family protein</fullName>
    </submittedName>
</protein>
<evidence type="ECO:0000313" key="1">
    <source>
        <dbReference type="EMBL" id="MFC4011702.1"/>
    </source>
</evidence>
<comment type="caution">
    <text evidence="1">The sequence shown here is derived from an EMBL/GenBank/DDBJ whole genome shotgun (WGS) entry which is preliminary data.</text>
</comment>